<name>W4G820_APHAT</name>
<dbReference type="RefSeq" id="XP_009835075.1">
    <property type="nucleotide sequence ID" value="XM_009836773.1"/>
</dbReference>
<feature type="compositionally biased region" description="Basic and acidic residues" evidence="1">
    <location>
        <begin position="245"/>
        <end position="255"/>
    </location>
</feature>
<dbReference type="VEuPathDB" id="FungiDB:H257_10283"/>
<accession>W4G820</accession>
<dbReference type="EMBL" id="KI913140">
    <property type="protein sequence ID" value="ETV75441.1"/>
    <property type="molecule type" value="Genomic_DNA"/>
</dbReference>
<evidence type="ECO:0000256" key="1">
    <source>
        <dbReference type="SAM" id="MobiDB-lite"/>
    </source>
</evidence>
<evidence type="ECO:0008006" key="3">
    <source>
        <dbReference type="Google" id="ProtNLM"/>
    </source>
</evidence>
<gene>
    <name evidence="2" type="ORF">H257_10283</name>
</gene>
<dbReference type="GeneID" id="20812279"/>
<feature type="region of interest" description="Disordered" evidence="1">
    <location>
        <begin position="37"/>
        <end position="59"/>
    </location>
</feature>
<organism evidence="2">
    <name type="scientific">Aphanomyces astaci</name>
    <name type="common">Crayfish plague agent</name>
    <dbReference type="NCBI Taxonomy" id="112090"/>
    <lineage>
        <taxon>Eukaryota</taxon>
        <taxon>Sar</taxon>
        <taxon>Stramenopiles</taxon>
        <taxon>Oomycota</taxon>
        <taxon>Saprolegniomycetes</taxon>
        <taxon>Saprolegniales</taxon>
        <taxon>Verrucalvaceae</taxon>
        <taxon>Aphanomyces</taxon>
    </lineage>
</organism>
<reference evidence="2" key="1">
    <citation type="submission" date="2013-12" db="EMBL/GenBank/DDBJ databases">
        <title>The Genome Sequence of Aphanomyces astaci APO3.</title>
        <authorList>
            <consortium name="The Broad Institute Genomics Platform"/>
            <person name="Russ C."/>
            <person name="Tyler B."/>
            <person name="van West P."/>
            <person name="Dieguez-Uribeondo J."/>
            <person name="Young S.K."/>
            <person name="Zeng Q."/>
            <person name="Gargeya S."/>
            <person name="Fitzgerald M."/>
            <person name="Abouelleil A."/>
            <person name="Alvarado L."/>
            <person name="Chapman S.B."/>
            <person name="Gainer-Dewar J."/>
            <person name="Goldberg J."/>
            <person name="Griggs A."/>
            <person name="Gujja S."/>
            <person name="Hansen M."/>
            <person name="Howarth C."/>
            <person name="Imamovic A."/>
            <person name="Ireland A."/>
            <person name="Larimer J."/>
            <person name="McCowan C."/>
            <person name="Murphy C."/>
            <person name="Pearson M."/>
            <person name="Poon T.W."/>
            <person name="Priest M."/>
            <person name="Roberts A."/>
            <person name="Saif S."/>
            <person name="Shea T."/>
            <person name="Sykes S."/>
            <person name="Wortman J."/>
            <person name="Nusbaum C."/>
            <person name="Birren B."/>
        </authorList>
    </citation>
    <scope>NUCLEOTIDE SEQUENCE [LARGE SCALE GENOMIC DNA]</scope>
    <source>
        <strain evidence="2">APO3</strain>
    </source>
</reference>
<feature type="region of interest" description="Disordered" evidence="1">
    <location>
        <begin position="227"/>
        <end position="272"/>
    </location>
</feature>
<dbReference type="OrthoDB" id="113983at2759"/>
<sequence>MVEKEASAPLSVSRTGTAITYFDARSTQTIMPVVPQASRGRPNMKSKLTDDQNSSGIGKGPRAFVAAKMAIGEGEAMYGRRSAAGFGGNGVGEHRQARRAASVKGIVWFKQGYDVNPQALDTLKKRVQSAVVFHILVPDADSRIGRMLDGLAVAIRRDRQESVIREVSQTIVKIITDAVVPASLHRAITEQMALTRNTPLKKDVYRFVRWLRQYAIPHERFVGYDEELEPPQKPDLLKPPGSKDLGVRRIPRGDAKPLAPAPNASAIGAPNNGCLKCESTSHRVRECPGVTP</sequence>
<protein>
    <recommendedName>
        <fullName evidence="3">CCHC-type domain-containing protein</fullName>
    </recommendedName>
</protein>
<dbReference type="AlphaFoldDB" id="W4G820"/>
<evidence type="ECO:0000313" key="2">
    <source>
        <dbReference type="EMBL" id="ETV75441.1"/>
    </source>
</evidence>
<proteinExistence type="predicted"/>